<keyword evidence="3" id="KW-1185">Reference proteome</keyword>
<dbReference type="STRING" id="1120976.SAMN03080606_03837"/>
<dbReference type="AlphaFoldDB" id="A0A1G5KYD2"/>
<reference evidence="2 3" key="1">
    <citation type="submission" date="2016-10" db="EMBL/GenBank/DDBJ databases">
        <authorList>
            <person name="de Groot N.N."/>
        </authorList>
    </citation>
    <scope>NUCLEOTIDE SEQUENCE [LARGE SCALE GENOMIC DNA]</scope>
    <source>
        <strain evidence="2 3">DSM 18978</strain>
    </source>
</reference>
<dbReference type="CDD" id="cd01045">
    <property type="entry name" value="Ferritin_like_AB"/>
    <property type="match status" value="1"/>
</dbReference>
<name>A0A1G5KYD2_9FIRM</name>
<evidence type="ECO:0000313" key="2">
    <source>
        <dbReference type="EMBL" id="SCZ05128.1"/>
    </source>
</evidence>
<dbReference type="SUPFAM" id="SSF47240">
    <property type="entry name" value="Ferritin-like"/>
    <property type="match status" value="1"/>
</dbReference>
<dbReference type="Gene3D" id="1.20.1260.10">
    <property type="match status" value="1"/>
</dbReference>
<dbReference type="InterPro" id="IPR009078">
    <property type="entry name" value="Ferritin-like_SF"/>
</dbReference>
<evidence type="ECO:0000259" key="1">
    <source>
        <dbReference type="Pfam" id="PF02915"/>
    </source>
</evidence>
<dbReference type="Proteomes" id="UP000198636">
    <property type="component" value="Unassembled WGS sequence"/>
</dbReference>
<dbReference type="EMBL" id="FMUS01000033">
    <property type="protein sequence ID" value="SCZ05128.1"/>
    <property type="molecule type" value="Genomic_DNA"/>
</dbReference>
<dbReference type="OrthoDB" id="9808511at2"/>
<protein>
    <submittedName>
        <fullName evidence="2">Rubrerythrin</fullName>
    </submittedName>
</protein>
<feature type="domain" description="Rubrerythrin diiron-binding" evidence="1">
    <location>
        <begin position="7"/>
        <end position="151"/>
    </location>
</feature>
<dbReference type="InterPro" id="IPR003251">
    <property type="entry name" value="Rr_diiron-bd_dom"/>
</dbReference>
<dbReference type="GO" id="GO:0016491">
    <property type="term" value="F:oxidoreductase activity"/>
    <property type="evidence" value="ECO:0007669"/>
    <property type="project" value="InterPro"/>
</dbReference>
<gene>
    <name evidence="2" type="ORF">SAMN03080606_03837</name>
</gene>
<organism evidence="2 3">
    <name type="scientific">Alkaliphilus peptidifermentans DSM 18978</name>
    <dbReference type="NCBI Taxonomy" id="1120976"/>
    <lineage>
        <taxon>Bacteria</taxon>
        <taxon>Bacillati</taxon>
        <taxon>Bacillota</taxon>
        <taxon>Clostridia</taxon>
        <taxon>Peptostreptococcales</taxon>
        <taxon>Natronincolaceae</taxon>
        <taxon>Alkaliphilus</taxon>
    </lineage>
</organism>
<dbReference type="PANTHER" id="PTHR33531:SF7">
    <property type="entry name" value="HYPOTHETICAL MEMBRANE PROTEIN, CONSERVED"/>
    <property type="match status" value="1"/>
</dbReference>
<dbReference type="RefSeq" id="WP_091546888.1">
    <property type="nucleotide sequence ID" value="NZ_FMUS01000033.1"/>
</dbReference>
<sequence>MENYKGILKYAMEMEKQGFTFYKENAVKFSSPTARDLFEKLAAVEMEHYEFLKEQLSYYESKNEIKDVTVDIDKENNLFNTRFEREQLGETMMESLTPELTILRMAYLIEKDFAEFYRSMSDRATEANAKKLFYVLATWEEGHEELFKAEYDRRMEEFINGQWG</sequence>
<dbReference type="Pfam" id="PF02915">
    <property type="entry name" value="Rubrerythrin"/>
    <property type="match status" value="1"/>
</dbReference>
<dbReference type="GO" id="GO:0046872">
    <property type="term" value="F:metal ion binding"/>
    <property type="evidence" value="ECO:0007669"/>
    <property type="project" value="InterPro"/>
</dbReference>
<accession>A0A1G5KYD2</accession>
<dbReference type="PANTHER" id="PTHR33531">
    <property type="entry name" value="RUBRERYTHRIN SUBFAMILY"/>
    <property type="match status" value="1"/>
</dbReference>
<evidence type="ECO:0000313" key="3">
    <source>
        <dbReference type="Proteomes" id="UP000198636"/>
    </source>
</evidence>
<dbReference type="InterPro" id="IPR012347">
    <property type="entry name" value="Ferritin-like"/>
</dbReference>
<proteinExistence type="predicted"/>